<dbReference type="VEuPathDB" id="TrichDB:TVAGG3_0702840"/>
<name>A2FEW6_TRIV3</name>
<dbReference type="InParanoid" id="A2FEW6"/>
<organism evidence="1 2">
    <name type="scientific">Trichomonas vaginalis (strain ATCC PRA-98 / G3)</name>
    <dbReference type="NCBI Taxonomy" id="412133"/>
    <lineage>
        <taxon>Eukaryota</taxon>
        <taxon>Metamonada</taxon>
        <taxon>Parabasalia</taxon>
        <taxon>Trichomonadida</taxon>
        <taxon>Trichomonadidae</taxon>
        <taxon>Trichomonas</taxon>
    </lineage>
</organism>
<reference evidence="1" key="1">
    <citation type="submission" date="2006-10" db="EMBL/GenBank/DDBJ databases">
        <authorList>
            <person name="Amadeo P."/>
            <person name="Zhao Q."/>
            <person name="Wortman J."/>
            <person name="Fraser-Liggett C."/>
            <person name="Carlton J."/>
        </authorList>
    </citation>
    <scope>NUCLEOTIDE SEQUENCE</scope>
    <source>
        <strain evidence="1">G3</strain>
    </source>
</reference>
<accession>A2FEW6</accession>
<dbReference type="Proteomes" id="UP000001542">
    <property type="component" value="Unassembled WGS sequence"/>
</dbReference>
<evidence type="ECO:0000313" key="2">
    <source>
        <dbReference type="Proteomes" id="UP000001542"/>
    </source>
</evidence>
<proteinExistence type="predicted"/>
<sequence>MSICECIEPPSSRNMERIIPSASIVHSTENVPASDFNISKNTEKDGKGRFANRRLSFDVRIFAGVHMMPPDDGQNNKFVIDKTTTSKSNIQFKISRSQRSGTVVQFRPENNEPEVPTVHSNGDFIKILNEPKSDFVPIQKTKLPSKFTVDISTNTPQTNHPYEVNDLIQF</sequence>
<dbReference type="AlphaFoldDB" id="A2FEW6"/>
<reference evidence="1" key="2">
    <citation type="journal article" date="2007" name="Science">
        <title>Draft genome sequence of the sexually transmitted pathogen Trichomonas vaginalis.</title>
        <authorList>
            <person name="Carlton J.M."/>
            <person name="Hirt R.P."/>
            <person name="Silva J.C."/>
            <person name="Delcher A.L."/>
            <person name="Schatz M."/>
            <person name="Zhao Q."/>
            <person name="Wortman J.R."/>
            <person name="Bidwell S.L."/>
            <person name="Alsmark U.C.M."/>
            <person name="Besteiro S."/>
            <person name="Sicheritz-Ponten T."/>
            <person name="Noel C.J."/>
            <person name="Dacks J.B."/>
            <person name="Foster P.G."/>
            <person name="Simillion C."/>
            <person name="Van de Peer Y."/>
            <person name="Miranda-Saavedra D."/>
            <person name="Barton G.J."/>
            <person name="Westrop G.D."/>
            <person name="Mueller S."/>
            <person name="Dessi D."/>
            <person name="Fiori P.L."/>
            <person name="Ren Q."/>
            <person name="Paulsen I."/>
            <person name="Zhang H."/>
            <person name="Bastida-Corcuera F.D."/>
            <person name="Simoes-Barbosa A."/>
            <person name="Brown M.T."/>
            <person name="Hayes R.D."/>
            <person name="Mukherjee M."/>
            <person name="Okumura C.Y."/>
            <person name="Schneider R."/>
            <person name="Smith A.J."/>
            <person name="Vanacova S."/>
            <person name="Villalvazo M."/>
            <person name="Haas B.J."/>
            <person name="Pertea M."/>
            <person name="Feldblyum T.V."/>
            <person name="Utterback T.R."/>
            <person name="Shu C.L."/>
            <person name="Osoegawa K."/>
            <person name="de Jong P.J."/>
            <person name="Hrdy I."/>
            <person name="Horvathova L."/>
            <person name="Zubacova Z."/>
            <person name="Dolezal P."/>
            <person name="Malik S.B."/>
            <person name="Logsdon J.M. Jr."/>
            <person name="Henze K."/>
            <person name="Gupta A."/>
            <person name="Wang C.C."/>
            <person name="Dunne R.L."/>
            <person name="Upcroft J.A."/>
            <person name="Upcroft P."/>
            <person name="White O."/>
            <person name="Salzberg S.L."/>
            <person name="Tang P."/>
            <person name="Chiu C.-H."/>
            <person name="Lee Y.-S."/>
            <person name="Embley T.M."/>
            <person name="Coombs G.H."/>
            <person name="Mottram J.C."/>
            <person name="Tachezy J."/>
            <person name="Fraser-Liggett C.M."/>
            <person name="Johnson P.J."/>
        </authorList>
    </citation>
    <scope>NUCLEOTIDE SEQUENCE [LARGE SCALE GENOMIC DNA]</scope>
    <source>
        <strain evidence="1">G3</strain>
    </source>
</reference>
<gene>
    <name evidence="1" type="ORF">TVAG_041720</name>
</gene>
<dbReference type="VEuPathDB" id="TrichDB:TVAG_041720"/>
<dbReference type="KEGG" id="tva:4754343"/>
<protein>
    <submittedName>
        <fullName evidence="1">Uncharacterized protein</fullName>
    </submittedName>
</protein>
<dbReference type="EMBL" id="DS113753">
    <property type="protein sequence ID" value="EAX96570.1"/>
    <property type="molecule type" value="Genomic_DNA"/>
</dbReference>
<dbReference type="RefSeq" id="XP_001309500.1">
    <property type="nucleotide sequence ID" value="XM_001309499.1"/>
</dbReference>
<evidence type="ECO:0000313" key="1">
    <source>
        <dbReference type="EMBL" id="EAX96570.1"/>
    </source>
</evidence>
<keyword evidence="2" id="KW-1185">Reference proteome</keyword>